<dbReference type="PROSITE" id="PS00624">
    <property type="entry name" value="GMC_OXRED_2"/>
    <property type="match status" value="1"/>
</dbReference>
<keyword evidence="3" id="KW-0285">Flavoprotein</keyword>
<evidence type="ECO:0000256" key="4">
    <source>
        <dbReference type="ARBA" id="ARBA00022827"/>
    </source>
</evidence>
<dbReference type="Pfam" id="PF05199">
    <property type="entry name" value="GMC_oxred_C"/>
    <property type="match status" value="1"/>
</dbReference>
<evidence type="ECO:0000313" key="8">
    <source>
        <dbReference type="EMBL" id="CAF1599562.1"/>
    </source>
</evidence>
<dbReference type="PANTHER" id="PTHR11552:SF147">
    <property type="entry name" value="CHOLINE DEHYDROGENASE, MITOCHONDRIAL"/>
    <property type="match status" value="1"/>
</dbReference>
<dbReference type="Gene3D" id="3.30.560.10">
    <property type="entry name" value="Glucose Oxidase, domain 3"/>
    <property type="match status" value="1"/>
</dbReference>
<feature type="domain" description="Glucose-methanol-choline oxidoreductase N-terminal" evidence="6">
    <location>
        <begin position="301"/>
        <end position="315"/>
    </location>
</feature>
<dbReference type="PANTHER" id="PTHR11552">
    <property type="entry name" value="GLUCOSE-METHANOL-CHOLINE GMC OXIDOREDUCTASE"/>
    <property type="match status" value="1"/>
</dbReference>
<dbReference type="InterPro" id="IPR012132">
    <property type="entry name" value="GMC_OxRdtase"/>
</dbReference>
<evidence type="ECO:0000256" key="3">
    <source>
        <dbReference type="ARBA" id="ARBA00022630"/>
    </source>
</evidence>
<dbReference type="EMBL" id="CAJNOI010000888">
    <property type="protein sequence ID" value="CAF1358802.1"/>
    <property type="molecule type" value="Genomic_DNA"/>
</dbReference>
<dbReference type="EMBL" id="CAJNOM010001237">
    <property type="protein sequence ID" value="CAF1599562.1"/>
    <property type="molecule type" value="Genomic_DNA"/>
</dbReference>
<dbReference type="SUPFAM" id="SSF54373">
    <property type="entry name" value="FAD-linked reductases, C-terminal domain"/>
    <property type="match status" value="1"/>
</dbReference>
<feature type="binding site" evidence="5">
    <location>
        <position position="122"/>
    </location>
    <ligand>
        <name>FAD</name>
        <dbReference type="ChEBI" id="CHEBI:57692"/>
    </ligand>
</feature>
<dbReference type="Proteomes" id="UP000663877">
    <property type="component" value="Unassembled WGS sequence"/>
</dbReference>
<dbReference type="Pfam" id="PF00732">
    <property type="entry name" value="GMC_oxred_N"/>
    <property type="match status" value="1"/>
</dbReference>
<dbReference type="GO" id="GO:0016614">
    <property type="term" value="F:oxidoreductase activity, acting on CH-OH group of donors"/>
    <property type="evidence" value="ECO:0007669"/>
    <property type="project" value="InterPro"/>
</dbReference>
<evidence type="ECO:0000313" key="7">
    <source>
        <dbReference type="EMBL" id="CAF1358802.1"/>
    </source>
</evidence>
<reference evidence="7" key="1">
    <citation type="submission" date="2021-02" db="EMBL/GenBank/DDBJ databases">
        <authorList>
            <person name="Nowell W R."/>
        </authorList>
    </citation>
    <scope>NUCLEOTIDE SEQUENCE</scope>
</reference>
<name>A0A815HUJ9_9BILA</name>
<dbReference type="InterPro" id="IPR036188">
    <property type="entry name" value="FAD/NAD-bd_sf"/>
</dbReference>
<dbReference type="AlphaFoldDB" id="A0A815HUJ9"/>
<keyword evidence="4 5" id="KW-0274">FAD</keyword>
<evidence type="ECO:0000313" key="10">
    <source>
        <dbReference type="Proteomes" id="UP000663877"/>
    </source>
</evidence>
<organism evidence="7 10">
    <name type="scientific">Adineta steineri</name>
    <dbReference type="NCBI Taxonomy" id="433720"/>
    <lineage>
        <taxon>Eukaryota</taxon>
        <taxon>Metazoa</taxon>
        <taxon>Spiralia</taxon>
        <taxon>Gnathifera</taxon>
        <taxon>Rotifera</taxon>
        <taxon>Eurotatoria</taxon>
        <taxon>Bdelloidea</taxon>
        <taxon>Adinetida</taxon>
        <taxon>Adinetidae</taxon>
        <taxon>Adineta</taxon>
    </lineage>
</organism>
<dbReference type="SUPFAM" id="SSF51905">
    <property type="entry name" value="FAD/NAD(P)-binding domain"/>
    <property type="match status" value="1"/>
</dbReference>
<comment type="cofactor">
    <cofactor evidence="1 5">
        <name>FAD</name>
        <dbReference type="ChEBI" id="CHEBI:57692"/>
    </cofactor>
</comment>
<evidence type="ECO:0000256" key="2">
    <source>
        <dbReference type="ARBA" id="ARBA00010790"/>
    </source>
</evidence>
<evidence type="ECO:0000259" key="6">
    <source>
        <dbReference type="PROSITE" id="PS00624"/>
    </source>
</evidence>
<dbReference type="Proteomes" id="UP000663832">
    <property type="component" value="Unassembled WGS sequence"/>
</dbReference>
<comment type="similarity">
    <text evidence="2">Belongs to the GMC oxidoreductase family.</text>
</comment>
<dbReference type="Gene3D" id="3.50.50.60">
    <property type="entry name" value="FAD/NAD(P)-binding domain"/>
    <property type="match status" value="1"/>
</dbReference>
<dbReference type="GO" id="GO:0050660">
    <property type="term" value="F:flavin adenine dinucleotide binding"/>
    <property type="evidence" value="ECO:0007669"/>
    <property type="project" value="InterPro"/>
</dbReference>
<proteinExistence type="inferred from homology"/>
<dbReference type="InterPro" id="IPR000172">
    <property type="entry name" value="GMC_OxRdtase_N"/>
</dbReference>
<sequence>MSQASSVTDQTAAPVISESSSVVQRWEDDFSNTKTDEIIYDYIIVGSGSAGAVLANRLSEQDDKQILLIEAGGADTINTIHMPAASGSCQGGDIDWQYKTTSQVYSHFNCINQQSSWPRGKVLGGCSSINYMQYVRGDPHDYDNWQLEEWSFDKLLPYFKKLERADINTIPENEKFRNHDQNKGMMDVTILEESNKLNQLFIESCEKNGFHQTKDYNAEESLSGCVSMSQISTKHGKRWSTASGYLLSGIKRKNFHLLINAHTCRVLFNEEKQTTGVIVRRDSSPDKEEFIKGKEVILSAGAIGSPQILLLSGIGPRDELEKHEIPVIVDLPGVGKNLQDHLTSILIYLSKIPTLSARDLTQENLQRWATEGRGLLTSCIVESQGWCQVNKTDKTQVPDTQIHLLPVTADTKFTKILNFKPEIYEQYLDSHLFDGQLGTVFCLPTLLHPKSRGEITLASRDPFIHPIINPNYLENKEDVQILVEGCKLVEKICHTEPLKDILQSLAKEMNGNEIIDDNEDKFWESYVRKYSVTVFHPVGTCKMGKEQDEMTVVTPDTKVKGVRGLRVIDASIMPSIVSGNTNIPTIAIAERAADLIKNI</sequence>
<evidence type="ECO:0000256" key="5">
    <source>
        <dbReference type="PIRSR" id="PIRSR000137-2"/>
    </source>
</evidence>
<protein>
    <recommendedName>
        <fullName evidence="6">Glucose-methanol-choline oxidoreductase N-terminal domain-containing protein</fullName>
    </recommendedName>
</protein>
<keyword evidence="9" id="KW-1185">Reference proteome</keyword>
<evidence type="ECO:0000313" key="9">
    <source>
        <dbReference type="Proteomes" id="UP000663832"/>
    </source>
</evidence>
<dbReference type="InterPro" id="IPR007867">
    <property type="entry name" value="GMC_OxRtase_C"/>
</dbReference>
<accession>A0A815HUJ9</accession>
<evidence type="ECO:0000256" key="1">
    <source>
        <dbReference type="ARBA" id="ARBA00001974"/>
    </source>
</evidence>
<dbReference type="OrthoDB" id="269227at2759"/>
<comment type="caution">
    <text evidence="7">The sequence shown here is derived from an EMBL/GenBank/DDBJ whole genome shotgun (WGS) entry which is preliminary data.</text>
</comment>
<dbReference type="PIRSF" id="PIRSF000137">
    <property type="entry name" value="Alcohol_oxidase"/>
    <property type="match status" value="1"/>
</dbReference>
<gene>
    <name evidence="7" type="ORF">BJG266_LOCUS35377</name>
    <name evidence="8" type="ORF">QVE165_LOCUS52413</name>
</gene>